<dbReference type="InterPro" id="IPR034333">
    <property type="entry name" value="GST_Zeta_N"/>
</dbReference>
<dbReference type="GO" id="GO:0016034">
    <property type="term" value="F:maleylacetoacetate isomerase activity"/>
    <property type="evidence" value="ECO:0007669"/>
    <property type="project" value="TreeGrafter"/>
</dbReference>
<dbReference type="AlphaFoldDB" id="A8V9D9"/>
<dbReference type="InterPro" id="IPR034330">
    <property type="entry name" value="GST_Zeta_C"/>
</dbReference>
<comment type="similarity">
    <text evidence="1">Belongs to the GST superfamily. Zeta family.</text>
</comment>
<feature type="domain" description="GST N-terminal" evidence="2">
    <location>
        <begin position="12"/>
        <end position="96"/>
    </location>
</feature>
<dbReference type="CDD" id="cd03042">
    <property type="entry name" value="GST_N_Zeta"/>
    <property type="match status" value="1"/>
</dbReference>
<dbReference type="PROSITE" id="PS50405">
    <property type="entry name" value="GST_CTER"/>
    <property type="match status" value="1"/>
</dbReference>
<keyword evidence="4" id="KW-0413">Isomerase</keyword>
<dbReference type="PANTHER" id="PTHR42673">
    <property type="entry name" value="MALEYLACETOACETATE ISOMERASE"/>
    <property type="match status" value="1"/>
</dbReference>
<dbReference type="InterPro" id="IPR010987">
    <property type="entry name" value="Glutathione-S-Trfase_C-like"/>
</dbReference>
<name>A8V9D9_9BURK</name>
<dbReference type="NCBIfam" id="TIGR01262">
    <property type="entry name" value="maiA"/>
    <property type="match status" value="1"/>
</dbReference>
<evidence type="ECO:0000259" key="3">
    <source>
        <dbReference type="PROSITE" id="PS50405"/>
    </source>
</evidence>
<dbReference type="InterPro" id="IPR004045">
    <property type="entry name" value="Glutathione_S-Trfase_N"/>
</dbReference>
<evidence type="ECO:0000259" key="2">
    <source>
        <dbReference type="PROSITE" id="PS50404"/>
    </source>
</evidence>
<dbReference type="CDD" id="cd03191">
    <property type="entry name" value="GST_C_Zeta"/>
    <property type="match status" value="1"/>
</dbReference>
<dbReference type="Gene3D" id="1.20.1050.10">
    <property type="match status" value="1"/>
</dbReference>
<feature type="domain" description="GST C-terminal" evidence="3">
    <location>
        <begin position="101"/>
        <end position="232"/>
    </location>
</feature>
<dbReference type="InterPro" id="IPR005955">
    <property type="entry name" value="GST_Zeta"/>
</dbReference>
<dbReference type="SUPFAM" id="SSF52833">
    <property type="entry name" value="Thioredoxin-like"/>
    <property type="match status" value="1"/>
</dbReference>
<keyword evidence="4" id="KW-0670">Pyruvate</keyword>
<proteinExistence type="inferred from homology"/>
<dbReference type="InterPro" id="IPR036249">
    <property type="entry name" value="Thioredoxin-like_sf"/>
</dbReference>
<gene>
    <name evidence="4" type="primary">mhbI</name>
</gene>
<reference evidence="4" key="1">
    <citation type="submission" date="2007-09" db="EMBL/GenBank/DDBJ databases">
        <title>Molecular and genetic characterization of the aromatic catabolism in Burkholderia sp. NCIMB 10467.</title>
        <authorList>
            <person name="Luo S."/>
            <person name="Zhou N.-Y."/>
        </authorList>
    </citation>
    <scope>NUCLEOTIDE SEQUENCE</scope>
    <source>
        <strain evidence="4">NCIMB 10467</strain>
    </source>
</reference>
<dbReference type="Pfam" id="PF13417">
    <property type="entry name" value="GST_N_3"/>
    <property type="match status" value="1"/>
</dbReference>
<accession>A8V9D9</accession>
<dbReference type="Gene3D" id="3.40.30.10">
    <property type="entry name" value="Glutaredoxin"/>
    <property type="match status" value="1"/>
</dbReference>
<evidence type="ECO:0000313" key="4">
    <source>
        <dbReference type="EMBL" id="ABW22838.1"/>
    </source>
</evidence>
<evidence type="ECO:0000256" key="1">
    <source>
        <dbReference type="ARBA" id="ARBA00010007"/>
    </source>
</evidence>
<dbReference type="PROSITE" id="PS50404">
    <property type="entry name" value="GST_NTER"/>
    <property type="match status" value="1"/>
</dbReference>
<dbReference type="GO" id="GO:0004364">
    <property type="term" value="F:glutathione transferase activity"/>
    <property type="evidence" value="ECO:0007669"/>
    <property type="project" value="TreeGrafter"/>
</dbReference>
<organism evidence="4">
    <name type="scientific">Burkholderia sp. NCIMB 10467</name>
    <dbReference type="NCBI Taxonomy" id="476209"/>
    <lineage>
        <taxon>Bacteria</taxon>
        <taxon>Pseudomonadati</taxon>
        <taxon>Pseudomonadota</taxon>
        <taxon>Betaproteobacteria</taxon>
        <taxon>Burkholderiales</taxon>
        <taxon>Burkholderiaceae</taxon>
        <taxon>Burkholderia</taxon>
    </lineage>
</organism>
<dbReference type="InterPro" id="IPR036282">
    <property type="entry name" value="Glutathione-S-Trfase_C_sf"/>
</dbReference>
<dbReference type="SFLD" id="SFLDS00019">
    <property type="entry name" value="Glutathione_Transferase_(cytos"/>
    <property type="match status" value="1"/>
</dbReference>
<dbReference type="InterPro" id="IPR040079">
    <property type="entry name" value="Glutathione_S-Trfase"/>
</dbReference>
<dbReference type="GO" id="GO:0005737">
    <property type="term" value="C:cytoplasm"/>
    <property type="evidence" value="ECO:0007669"/>
    <property type="project" value="InterPro"/>
</dbReference>
<dbReference type="SFLD" id="SFLDG00358">
    <property type="entry name" value="Main_(cytGST)"/>
    <property type="match status" value="1"/>
</dbReference>
<dbReference type="PANTHER" id="PTHR42673:SF21">
    <property type="entry name" value="GLUTATHIONE S-TRANSFERASE YFCF"/>
    <property type="match status" value="1"/>
</dbReference>
<dbReference type="SUPFAM" id="SSF47616">
    <property type="entry name" value="GST C-terminal domain-like"/>
    <property type="match status" value="1"/>
</dbReference>
<dbReference type="GO" id="GO:0006749">
    <property type="term" value="P:glutathione metabolic process"/>
    <property type="evidence" value="ECO:0007669"/>
    <property type="project" value="TreeGrafter"/>
</dbReference>
<dbReference type="GO" id="GO:0006559">
    <property type="term" value="P:L-phenylalanine catabolic process"/>
    <property type="evidence" value="ECO:0007669"/>
    <property type="project" value="TreeGrafter"/>
</dbReference>
<protein>
    <submittedName>
        <fullName evidence="4">Maleylpyruvate isomerase</fullName>
    </submittedName>
</protein>
<dbReference type="FunFam" id="1.20.1050.10:FF:000010">
    <property type="entry name" value="Maleylacetoacetate isomerase isoform 1"/>
    <property type="match status" value="1"/>
</dbReference>
<dbReference type="EMBL" id="EU165545">
    <property type="protein sequence ID" value="ABW22838.1"/>
    <property type="molecule type" value="Genomic_DNA"/>
</dbReference>
<sequence>MSNSASDSSATGGITLYNYFRSSASYRVRIAFELKGLKYDYVPIHLTRGGGEQFASSYAEVNPENLVPTFVDAGGSVITQSLAIIEYIDETYPEPALLPGSAEDRAYVRSIANLIACDIHPVDNLRVLGYLKNSLNVTDEQRSAWYRHWVEQGFNALESHLARESRPGGRAGALCFGDLPTLADLCLVPQVFNAKRMQVPLDNYPTILRIAETASAIPAFERASPARQIDSE</sequence>